<protein>
    <submittedName>
        <fullName evidence="2">Nucleotidyltransferase domain-containing protein</fullName>
    </submittedName>
</protein>
<evidence type="ECO:0000259" key="1">
    <source>
        <dbReference type="Pfam" id="PF18765"/>
    </source>
</evidence>
<reference evidence="2" key="2">
    <citation type="submission" date="2019-03" db="EMBL/GenBank/DDBJ databases">
        <authorList>
            <person name="Chen S.-C."/>
            <person name="Wu S.-Y."/>
            <person name="Lai M.-C."/>
        </authorList>
    </citation>
    <scope>NUCLEOTIDE SEQUENCE</scope>
    <source>
        <strain evidence="2">ML15</strain>
    </source>
</reference>
<dbReference type="Gene3D" id="3.30.460.10">
    <property type="entry name" value="Beta Polymerase, domain 2"/>
    <property type="match status" value="1"/>
</dbReference>
<dbReference type="OrthoDB" id="61846at2157"/>
<proteinExistence type="predicted"/>
<dbReference type="Proteomes" id="UP000826709">
    <property type="component" value="Chromosome"/>
</dbReference>
<dbReference type="PANTHER" id="PTHR33933">
    <property type="entry name" value="NUCLEOTIDYLTRANSFERASE"/>
    <property type="match status" value="1"/>
</dbReference>
<reference evidence="2" key="1">
    <citation type="journal article" date="2005" name="Int. J. Syst. Evol. Microbiol.">
        <title>Methanofollis formosanus sp. nov., isolated from a fish pond.</title>
        <authorList>
            <person name="Wu S.Y."/>
            <person name="Chen S.C."/>
            <person name="Lai M.C."/>
        </authorList>
    </citation>
    <scope>NUCLEOTIDE SEQUENCE</scope>
    <source>
        <strain evidence="2">ML15</strain>
    </source>
</reference>
<dbReference type="InterPro" id="IPR052548">
    <property type="entry name" value="Type_VII_TA_antitoxin"/>
</dbReference>
<evidence type="ECO:0000313" key="3">
    <source>
        <dbReference type="Proteomes" id="UP000826709"/>
    </source>
</evidence>
<feature type="domain" description="Polymerase beta nucleotidyltransferase" evidence="1">
    <location>
        <begin position="15"/>
        <end position="96"/>
    </location>
</feature>
<dbReference type="SUPFAM" id="SSF81301">
    <property type="entry name" value="Nucleotidyltransferase"/>
    <property type="match status" value="1"/>
</dbReference>
<dbReference type="Pfam" id="PF18765">
    <property type="entry name" value="Polbeta"/>
    <property type="match status" value="1"/>
</dbReference>
<keyword evidence="3" id="KW-1185">Reference proteome</keyword>
<evidence type="ECO:0000313" key="2">
    <source>
        <dbReference type="EMBL" id="QYZ80451.1"/>
    </source>
</evidence>
<dbReference type="CDD" id="cd05403">
    <property type="entry name" value="NT_KNTase_like"/>
    <property type="match status" value="1"/>
</dbReference>
<name>A0A8G1A3M3_9EURY</name>
<organism evidence="2 3">
    <name type="scientific">Methanofollis formosanus</name>
    <dbReference type="NCBI Taxonomy" id="299308"/>
    <lineage>
        <taxon>Archaea</taxon>
        <taxon>Methanobacteriati</taxon>
        <taxon>Methanobacteriota</taxon>
        <taxon>Stenosarchaea group</taxon>
        <taxon>Methanomicrobia</taxon>
        <taxon>Methanomicrobiales</taxon>
        <taxon>Methanomicrobiaceae</taxon>
        <taxon>Methanofollis</taxon>
    </lineage>
</organism>
<gene>
    <name evidence="2" type="ORF">E2N92_10670</name>
</gene>
<dbReference type="AlphaFoldDB" id="A0A8G1A3M3"/>
<dbReference type="KEGG" id="mfk:E2N92_10670"/>
<dbReference type="InterPro" id="IPR041633">
    <property type="entry name" value="Polbeta"/>
</dbReference>
<accession>A0A8G1A3M3</accession>
<dbReference type="PANTHER" id="PTHR33933:SF3">
    <property type="entry name" value="PROTEIN ADENYLYLTRANSFERASE MJ0604-RELATED"/>
    <property type="match status" value="1"/>
</dbReference>
<sequence length="127" mass="14835">MSAVEEAIERLRTVEGFKKVRFVILYGSVARGDAREGSDIDLCVFFDGSPAEASRFRFLALAELFSDRYDLQIFQQLPLYVRVECLRGRVLYCPDERFLYDVAVETIREFDAFKHRLYDYIGERAMP</sequence>
<dbReference type="InterPro" id="IPR043519">
    <property type="entry name" value="NT_sf"/>
</dbReference>
<dbReference type="EMBL" id="CP037968">
    <property type="protein sequence ID" value="QYZ80451.1"/>
    <property type="molecule type" value="Genomic_DNA"/>
</dbReference>